<evidence type="ECO:0000313" key="2">
    <source>
        <dbReference type="Proteomes" id="UP000242381"/>
    </source>
</evidence>
<sequence length="81" mass="9550">MNEDNPNEIISAPGFDFPASLVISYHDVQNIIYSHMTKLSIKHHIDKIGVEKWIDYLKEKNYTTLFRTHNDDSFLVPWFLP</sequence>
<reference evidence="1 2" key="1">
    <citation type="journal article" date="2016" name="Proc. Natl. Acad. Sci. U.S.A.">
        <title>Lipid metabolic changes in an early divergent fungus govern the establishment of a mutualistic symbiosis with endobacteria.</title>
        <authorList>
            <person name="Lastovetsky O.A."/>
            <person name="Gaspar M.L."/>
            <person name="Mondo S.J."/>
            <person name="LaButti K.M."/>
            <person name="Sandor L."/>
            <person name="Grigoriev I.V."/>
            <person name="Henry S.A."/>
            <person name="Pawlowska T.E."/>
        </authorList>
    </citation>
    <scope>NUCLEOTIDE SEQUENCE [LARGE SCALE GENOMIC DNA]</scope>
    <source>
        <strain evidence="1 2">ATCC 11559</strain>
    </source>
</reference>
<dbReference type="AlphaFoldDB" id="A0A1X0S8R6"/>
<dbReference type="EMBL" id="KV921291">
    <property type="protein sequence ID" value="ORE20654.1"/>
    <property type="molecule type" value="Genomic_DNA"/>
</dbReference>
<evidence type="ECO:0000313" key="1">
    <source>
        <dbReference type="EMBL" id="ORE20654.1"/>
    </source>
</evidence>
<organism evidence="1 2">
    <name type="scientific">Rhizopus microsporus</name>
    <dbReference type="NCBI Taxonomy" id="58291"/>
    <lineage>
        <taxon>Eukaryota</taxon>
        <taxon>Fungi</taxon>
        <taxon>Fungi incertae sedis</taxon>
        <taxon>Mucoromycota</taxon>
        <taxon>Mucoromycotina</taxon>
        <taxon>Mucoromycetes</taxon>
        <taxon>Mucorales</taxon>
        <taxon>Mucorineae</taxon>
        <taxon>Rhizopodaceae</taxon>
        <taxon>Rhizopus</taxon>
    </lineage>
</organism>
<dbReference type="Proteomes" id="UP000242381">
    <property type="component" value="Unassembled WGS sequence"/>
</dbReference>
<name>A0A1X0S8R6_RHIZD</name>
<proteinExistence type="predicted"/>
<gene>
    <name evidence="1" type="ORF">BCV71DRAFT_225646</name>
</gene>
<accession>A0A1X0S8R6</accession>
<protein>
    <submittedName>
        <fullName evidence="1">Uncharacterized protein</fullName>
    </submittedName>
</protein>